<proteinExistence type="predicted"/>
<name>A0A6L8W3G9_9PROT</name>
<dbReference type="CDD" id="cd24032">
    <property type="entry name" value="ASKHA_NBD_TsaB"/>
    <property type="match status" value="1"/>
</dbReference>
<dbReference type="InterPro" id="IPR022496">
    <property type="entry name" value="T6A_TsaB"/>
</dbReference>
<evidence type="ECO:0000313" key="3">
    <source>
        <dbReference type="EMBL" id="MZR29581.1"/>
    </source>
</evidence>
<protein>
    <submittedName>
        <fullName evidence="3">tRNA (Adenosine(37)-N6)-threonylcarbamoyltransferase complex dimerization subunit type 1 TsaB</fullName>
    </submittedName>
</protein>
<keyword evidence="3" id="KW-0808">Transferase</keyword>
<dbReference type="Gene3D" id="3.30.420.40">
    <property type="match status" value="2"/>
</dbReference>
<accession>A0A6L8W3G9</accession>
<dbReference type="PANTHER" id="PTHR11735">
    <property type="entry name" value="TRNA N6-ADENOSINE THREONYLCARBAMOYLTRANSFERASE"/>
    <property type="match status" value="1"/>
</dbReference>
<dbReference type="AlphaFoldDB" id="A0A6L8W3G9"/>
<evidence type="ECO:0000256" key="1">
    <source>
        <dbReference type="SAM" id="MobiDB-lite"/>
    </source>
</evidence>
<dbReference type="EMBL" id="WTUW01000001">
    <property type="protein sequence ID" value="MZR29581.1"/>
    <property type="molecule type" value="Genomic_DNA"/>
</dbReference>
<gene>
    <name evidence="3" type="primary">tsaB</name>
    <name evidence="3" type="ORF">GQE98_02930</name>
</gene>
<dbReference type="Pfam" id="PF00814">
    <property type="entry name" value="TsaD"/>
    <property type="match status" value="1"/>
</dbReference>
<dbReference type="GO" id="GO:0002949">
    <property type="term" value="P:tRNA threonylcarbamoyladenosine modification"/>
    <property type="evidence" value="ECO:0007669"/>
    <property type="project" value="InterPro"/>
</dbReference>
<sequence>MKILAFDTALNACSVAITNGTEILSQTHEKRRRGHAETLLPMIEAQLLEADLAYKDLDLIAVTVGPGTFTGLRIGLAAARGIAIAAKKPIIGITTLEALAAAVPMTLTQGRPVIVTADARRGEVYLQAFNRLDTGEIIAPLSRPAAVKIEHALATLDIESAIIIGSGIPLLQSLPDFNAQKYEVLELDEDPDASNIARLAHARGLPERNSPPPAPLYLRAPDAKLPGGRDPAPN</sequence>
<organism evidence="3 4">
    <name type="scientific">Sneathiella litorea</name>
    <dbReference type="NCBI Taxonomy" id="2606216"/>
    <lineage>
        <taxon>Bacteria</taxon>
        <taxon>Pseudomonadati</taxon>
        <taxon>Pseudomonadota</taxon>
        <taxon>Alphaproteobacteria</taxon>
        <taxon>Sneathiellales</taxon>
        <taxon>Sneathiellaceae</taxon>
        <taxon>Sneathiella</taxon>
    </lineage>
</organism>
<dbReference type="NCBIfam" id="TIGR03725">
    <property type="entry name" value="T6A_YeaZ"/>
    <property type="match status" value="1"/>
</dbReference>
<feature type="region of interest" description="Disordered" evidence="1">
    <location>
        <begin position="201"/>
        <end position="234"/>
    </location>
</feature>
<dbReference type="InterPro" id="IPR043129">
    <property type="entry name" value="ATPase_NBD"/>
</dbReference>
<evidence type="ECO:0000259" key="2">
    <source>
        <dbReference type="Pfam" id="PF00814"/>
    </source>
</evidence>
<evidence type="ECO:0000313" key="4">
    <source>
        <dbReference type="Proteomes" id="UP000476030"/>
    </source>
</evidence>
<feature type="domain" description="Gcp-like" evidence="2">
    <location>
        <begin position="32"/>
        <end position="153"/>
    </location>
</feature>
<dbReference type="SUPFAM" id="SSF53067">
    <property type="entry name" value="Actin-like ATPase domain"/>
    <property type="match status" value="2"/>
</dbReference>
<comment type="caution">
    <text evidence="3">The sequence shown here is derived from an EMBL/GenBank/DDBJ whole genome shotgun (WGS) entry which is preliminary data.</text>
</comment>
<dbReference type="InterPro" id="IPR000905">
    <property type="entry name" value="Gcp-like_dom"/>
</dbReference>
<dbReference type="Proteomes" id="UP000476030">
    <property type="component" value="Unassembled WGS sequence"/>
</dbReference>
<reference evidence="3 4" key="1">
    <citation type="submission" date="2019-12" db="EMBL/GenBank/DDBJ databases">
        <title>Snethiella sp. nov. sp. isolated from sea sand.</title>
        <authorList>
            <person name="Kim J."/>
            <person name="Jeong S.E."/>
            <person name="Jung H.S."/>
            <person name="Jeon C.O."/>
        </authorList>
    </citation>
    <scope>NUCLEOTIDE SEQUENCE [LARGE SCALE GENOMIC DNA]</scope>
    <source>
        <strain evidence="3 4">DP05</strain>
    </source>
</reference>
<dbReference type="GO" id="GO:0005829">
    <property type="term" value="C:cytosol"/>
    <property type="evidence" value="ECO:0007669"/>
    <property type="project" value="TreeGrafter"/>
</dbReference>
<keyword evidence="4" id="KW-1185">Reference proteome</keyword>
<dbReference type="RefSeq" id="WP_161314039.1">
    <property type="nucleotide sequence ID" value="NZ_WTUW01000001.1"/>
</dbReference>
<dbReference type="PANTHER" id="PTHR11735:SF11">
    <property type="entry name" value="TRNA THREONYLCARBAMOYLADENOSINE BIOSYNTHESIS PROTEIN TSAB"/>
    <property type="match status" value="1"/>
</dbReference>
<dbReference type="GO" id="GO:0016740">
    <property type="term" value="F:transferase activity"/>
    <property type="evidence" value="ECO:0007669"/>
    <property type="project" value="UniProtKB-KW"/>
</dbReference>